<gene>
    <name evidence="10" type="ORF">JF625_15215</name>
</gene>
<protein>
    <submittedName>
        <fullName evidence="10">FUSC family protein</fullName>
    </submittedName>
</protein>
<evidence type="ECO:0000313" key="10">
    <source>
        <dbReference type="EMBL" id="MBW8726489.1"/>
    </source>
</evidence>
<keyword evidence="2" id="KW-1003">Cell membrane</keyword>
<feature type="transmembrane region" description="Helical" evidence="7">
    <location>
        <begin position="542"/>
        <end position="559"/>
    </location>
</feature>
<sequence>MDDRSGEARGMVVTAGAPRRRSALFAALVQWNRATIPWPVALRNALAVALPVILGVLSGQTDVGLAVAGGALNVVTSDAPGPHALRLRRMLLISLGTGLAALAGFSLGTQWLPFLPVLAVSAFLLAMLVALGPVAMQGGTAILIVLVVTAGTAGHGFDPWAASGLFFAGGLLATLFSVAAWPLRIYQPERDALASVYRMLSEIARAMPEDTEFMPLADSLGEAQQLLARSGAARIRGVEAFRILLGLAERIRLELLALSDLRGQVGDPALPAVMRQAAVVLRGLGMALRHGRAMEGGAALKGFEAALAALRDARHAAHDPLLRARLHLAEARAIGLAGALRAALRNSAEAGARGDRRAAERDALQPAALRPGAPLATLRANLSLSSAAFRHALRLTVCVVAAEALGRAIGLPQFYWIAMTVVIVLKPDFGGTVSFGLLRMFGTLAGLLVATAVVYLVADHPLAQALLIAPLYFGFRYLAPVHYGLAVSLLTAVVVLLLGLAGQPAGHTLLDRGTATVLGSLLALAAYLLWPTWERGRERPVIAAMLDAYAAYLAALLGTDAKAQAEARTIARAARVNAQASVERLRVEPADPGQPARAEAIFANANRILRAGMALESALHDHGPEVLARHAAAGSLGHAIAAALGELASALRDHRPPAISSDLPARHRALAELLDPAAQPEADQPVIMALLEATDRMIDAVSALADVIGAGAPSPDARPAMA</sequence>
<evidence type="ECO:0000256" key="4">
    <source>
        <dbReference type="ARBA" id="ARBA00022989"/>
    </source>
</evidence>
<dbReference type="EMBL" id="JAEKLZ010000218">
    <property type="protein sequence ID" value="MBW8726489.1"/>
    <property type="molecule type" value="Genomic_DNA"/>
</dbReference>
<evidence type="ECO:0000256" key="3">
    <source>
        <dbReference type="ARBA" id="ARBA00022692"/>
    </source>
</evidence>
<feature type="transmembrane region" description="Helical" evidence="7">
    <location>
        <begin position="437"/>
        <end position="457"/>
    </location>
</feature>
<accession>A0A952KLB8</accession>
<comment type="subcellular location">
    <subcellularLocation>
        <location evidence="1">Cell membrane</location>
        <topology evidence="1">Multi-pass membrane protein</topology>
    </subcellularLocation>
</comment>
<evidence type="ECO:0000313" key="11">
    <source>
        <dbReference type="Proteomes" id="UP000700706"/>
    </source>
</evidence>
<dbReference type="PANTHER" id="PTHR30509:SF8">
    <property type="entry name" value="INNER MEMBRANE PROTEIN YCCS"/>
    <property type="match status" value="1"/>
</dbReference>
<evidence type="ECO:0000256" key="5">
    <source>
        <dbReference type="ARBA" id="ARBA00023136"/>
    </source>
</evidence>
<evidence type="ECO:0000256" key="2">
    <source>
        <dbReference type="ARBA" id="ARBA00022475"/>
    </source>
</evidence>
<feature type="domain" description="Integral membrane protein YccS N-terminal" evidence="8">
    <location>
        <begin position="99"/>
        <end position="202"/>
    </location>
</feature>
<evidence type="ECO:0000256" key="1">
    <source>
        <dbReference type="ARBA" id="ARBA00004651"/>
    </source>
</evidence>
<dbReference type="PANTHER" id="PTHR30509">
    <property type="entry name" value="P-HYDROXYBENZOIC ACID EFFLUX PUMP SUBUNIT-RELATED"/>
    <property type="match status" value="1"/>
</dbReference>
<organism evidence="10 11">
    <name type="scientific">Inquilinus limosus</name>
    <dbReference type="NCBI Taxonomy" id="171674"/>
    <lineage>
        <taxon>Bacteria</taxon>
        <taxon>Pseudomonadati</taxon>
        <taxon>Pseudomonadota</taxon>
        <taxon>Alphaproteobacteria</taxon>
        <taxon>Rhodospirillales</taxon>
        <taxon>Rhodospirillaceae</taxon>
        <taxon>Inquilinus</taxon>
    </lineage>
</organism>
<dbReference type="Pfam" id="PF13515">
    <property type="entry name" value="FUSC_2"/>
    <property type="match status" value="1"/>
</dbReference>
<feature type="domain" description="Integral membrane bound transporter" evidence="9">
    <location>
        <begin position="404"/>
        <end position="525"/>
    </location>
</feature>
<evidence type="ECO:0000259" key="9">
    <source>
        <dbReference type="Pfam" id="PF13515"/>
    </source>
</evidence>
<keyword evidence="3 7" id="KW-0812">Transmembrane</keyword>
<reference evidence="10" key="1">
    <citation type="submission" date="2020-06" db="EMBL/GenBank/DDBJ databases">
        <title>Stable isotope informed genome-resolved metagenomics uncovers potential trophic interactions in rhizosphere soil.</title>
        <authorList>
            <person name="Starr E.P."/>
            <person name="Shi S."/>
            <person name="Blazewicz S.J."/>
            <person name="Koch B.J."/>
            <person name="Probst A.J."/>
            <person name="Hungate B.A."/>
            <person name="Pett-Ridge J."/>
            <person name="Firestone M.K."/>
            <person name="Banfield J.F."/>
        </authorList>
    </citation>
    <scope>NUCLEOTIDE SEQUENCE</scope>
    <source>
        <strain evidence="10">YM_69_17</strain>
    </source>
</reference>
<keyword evidence="4 7" id="KW-1133">Transmembrane helix</keyword>
<dbReference type="Pfam" id="PF12805">
    <property type="entry name" value="FUSC-like"/>
    <property type="match status" value="1"/>
</dbReference>
<feature type="transmembrane region" description="Helical" evidence="7">
    <location>
        <begin position="118"/>
        <end position="148"/>
    </location>
</feature>
<dbReference type="AlphaFoldDB" id="A0A952KLB8"/>
<keyword evidence="5 7" id="KW-0472">Membrane</keyword>
<comment type="caution">
    <text evidence="10">The sequence shown here is derived from an EMBL/GenBank/DDBJ whole genome shotgun (WGS) entry which is preliminary data.</text>
</comment>
<name>A0A952KLB8_9PROT</name>
<feature type="transmembrane region" description="Helical" evidence="7">
    <location>
        <begin position="91"/>
        <end position="112"/>
    </location>
</feature>
<dbReference type="InterPro" id="IPR032692">
    <property type="entry name" value="YccS_N"/>
</dbReference>
<dbReference type="InterPro" id="IPR049453">
    <property type="entry name" value="Memb_transporter_dom"/>
</dbReference>
<proteinExistence type="inferred from homology"/>
<evidence type="ECO:0000259" key="8">
    <source>
        <dbReference type="Pfam" id="PF12805"/>
    </source>
</evidence>
<evidence type="ECO:0000256" key="6">
    <source>
        <dbReference type="ARBA" id="ARBA00043993"/>
    </source>
</evidence>
<evidence type="ECO:0000256" key="7">
    <source>
        <dbReference type="SAM" id="Phobius"/>
    </source>
</evidence>
<comment type="similarity">
    <text evidence="6">Belongs to the YccS/YhfK family.</text>
</comment>
<dbReference type="Proteomes" id="UP000700706">
    <property type="component" value="Unassembled WGS sequence"/>
</dbReference>
<dbReference type="GO" id="GO:0005886">
    <property type="term" value="C:plasma membrane"/>
    <property type="evidence" value="ECO:0007669"/>
    <property type="project" value="UniProtKB-SubCell"/>
</dbReference>
<feature type="transmembrane region" description="Helical" evidence="7">
    <location>
        <begin position="513"/>
        <end position="530"/>
    </location>
</feature>
<feature type="transmembrane region" description="Helical" evidence="7">
    <location>
        <begin position="160"/>
        <end position="183"/>
    </location>
</feature>
<feature type="transmembrane region" description="Helical" evidence="7">
    <location>
        <begin position="477"/>
        <end position="501"/>
    </location>
</feature>